<organism evidence="1 2">
    <name type="scientific">Brassica rapa subsp. trilocularis</name>
    <dbReference type="NCBI Taxonomy" id="1813537"/>
    <lineage>
        <taxon>Eukaryota</taxon>
        <taxon>Viridiplantae</taxon>
        <taxon>Streptophyta</taxon>
        <taxon>Embryophyta</taxon>
        <taxon>Tracheophyta</taxon>
        <taxon>Spermatophyta</taxon>
        <taxon>Magnoliopsida</taxon>
        <taxon>eudicotyledons</taxon>
        <taxon>Gunneridae</taxon>
        <taxon>Pentapetalae</taxon>
        <taxon>rosids</taxon>
        <taxon>malvids</taxon>
        <taxon>Brassicales</taxon>
        <taxon>Brassicaceae</taxon>
        <taxon>Brassiceae</taxon>
        <taxon>Brassica</taxon>
    </lineage>
</organism>
<keyword evidence="2" id="KW-1185">Reference proteome</keyword>
<gene>
    <name evidence="1" type="primary">A09p036910.1_BraROA</name>
    <name evidence="1" type="ORF">IGI04_035885</name>
</gene>
<reference evidence="1 2" key="1">
    <citation type="submission" date="2021-03" db="EMBL/GenBank/DDBJ databases">
        <authorList>
            <person name="King G.J."/>
            <person name="Bancroft I."/>
            <person name="Baten A."/>
            <person name="Bloomfield J."/>
            <person name="Borpatragohain P."/>
            <person name="He Z."/>
            <person name="Irish N."/>
            <person name="Irwin J."/>
            <person name="Liu K."/>
            <person name="Mauleon R.P."/>
            <person name="Moore J."/>
            <person name="Morris R."/>
            <person name="Ostergaard L."/>
            <person name="Wang B."/>
            <person name="Wells R."/>
        </authorList>
    </citation>
    <scope>NUCLEOTIDE SEQUENCE [LARGE SCALE GENOMIC DNA]</scope>
    <source>
        <strain evidence="1">R-o-18</strain>
        <tissue evidence="1">Leaf</tissue>
    </source>
</reference>
<accession>A0ABQ7LFM8</accession>
<evidence type="ECO:0000313" key="2">
    <source>
        <dbReference type="Proteomes" id="UP000823674"/>
    </source>
</evidence>
<dbReference type="Proteomes" id="UP000823674">
    <property type="component" value="Chromosome A09"/>
</dbReference>
<comment type="caution">
    <text evidence="1">The sequence shown here is derived from an EMBL/GenBank/DDBJ whole genome shotgun (WGS) entry which is preliminary data.</text>
</comment>
<dbReference type="EMBL" id="JADBGQ010000008">
    <property type="protein sequence ID" value="KAG5384415.1"/>
    <property type="molecule type" value="Genomic_DNA"/>
</dbReference>
<name>A0ABQ7LFM8_BRACM</name>
<evidence type="ECO:0000313" key="1">
    <source>
        <dbReference type="EMBL" id="KAG5384415.1"/>
    </source>
</evidence>
<proteinExistence type="predicted"/>
<protein>
    <submittedName>
        <fullName evidence="1">Uncharacterized protein</fullName>
    </submittedName>
</protein>
<sequence length="61" mass="7145">MSFDLQARDLLVTPSHPNTFPKCRNVKLFRGIENDPLELIKYTERECHAWFVENAPNDILT</sequence>